<dbReference type="InterPro" id="IPR017438">
    <property type="entry name" value="ATP-NAD_kinase_N"/>
</dbReference>
<dbReference type="PANTHER" id="PTHR12358">
    <property type="entry name" value="SPHINGOSINE KINASE"/>
    <property type="match status" value="1"/>
</dbReference>
<dbReference type="SMART" id="SM00046">
    <property type="entry name" value="DAGKc"/>
    <property type="match status" value="1"/>
</dbReference>
<organism evidence="10 11">
    <name type="scientific">Fundicoccus culcitae</name>
    <dbReference type="NCBI Taxonomy" id="2969821"/>
    <lineage>
        <taxon>Bacteria</taxon>
        <taxon>Bacillati</taxon>
        <taxon>Bacillota</taxon>
        <taxon>Bacilli</taxon>
        <taxon>Lactobacillales</taxon>
        <taxon>Aerococcaceae</taxon>
        <taxon>Fundicoccus</taxon>
    </lineage>
</organism>
<reference evidence="10 11" key="1">
    <citation type="submission" date="2022-08" db="EMBL/GenBank/DDBJ databases">
        <title>Aerococcaceae sp. nov isolated from spoiled eye mask.</title>
        <authorList>
            <person name="Zhou G."/>
            <person name="Xie X.-B."/>
            <person name="Shi Q.-S."/>
            <person name="Wang Y.-S."/>
            <person name="Wen X."/>
            <person name="Peng H."/>
            <person name="Yang X.-J."/>
            <person name="Tao H.-B."/>
            <person name="Huang X.-M."/>
        </authorList>
    </citation>
    <scope>NUCLEOTIDE SEQUENCE [LARGE SCALE GENOMIC DNA]</scope>
    <source>
        <strain evidence="11">DM20194951</strain>
    </source>
</reference>
<evidence type="ECO:0000313" key="10">
    <source>
        <dbReference type="EMBL" id="UUX34038.1"/>
    </source>
</evidence>
<dbReference type="Pfam" id="PF00781">
    <property type="entry name" value="DAGK_cat"/>
    <property type="match status" value="1"/>
</dbReference>
<dbReference type="Gene3D" id="3.40.50.10330">
    <property type="entry name" value="Probable inorganic polyphosphate/atp-NAD kinase, domain 1"/>
    <property type="match status" value="1"/>
</dbReference>
<keyword evidence="7" id="KW-0444">Lipid biosynthesis</keyword>
<dbReference type="InterPro" id="IPR001206">
    <property type="entry name" value="Diacylglycerol_kinase_cat_dom"/>
</dbReference>
<keyword evidence="5" id="KW-0418">Kinase</keyword>
<feature type="domain" description="DAGKc" evidence="9">
    <location>
        <begin position="1"/>
        <end position="139"/>
    </location>
</feature>
<comment type="similarity">
    <text evidence="2">Belongs to the diacylglycerol/lipid kinase family.</text>
</comment>
<dbReference type="InterPro" id="IPR016064">
    <property type="entry name" value="NAD/diacylglycerol_kinase_sf"/>
</dbReference>
<dbReference type="EMBL" id="CP102453">
    <property type="protein sequence ID" value="UUX34038.1"/>
    <property type="molecule type" value="Genomic_DNA"/>
</dbReference>
<keyword evidence="11" id="KW-1185">Reference proteome</keyword>
<dbReference type="SUPFAM" id="SSF111331">
    <property type="entry name" value="NAD kinase/diacylglycerol kinase-like"/>
    <property type="match status" value="1"/>
</dbReference>
<keyword evidence="4" id="KW-0547">Nucleotide-binding</keyword>
<evidence type="ECO:0000256" key="5">
    <source>
        <dbReference type="ARBA" id="ARBA00022777"/>
    </source>
</evidence>
<dbReference type="PANTHER" id="PTHR12358:SF54">
    <property type="entry name" value="SPHINGOSINE KINASE RELATED PROTEIN"/>
    <property type="match status" value="1"/>
</dbReference>
<evidence type="ECO:0000256" key="6">
    <source>
        <dbReference type="ARBA" id="ARBA00022840"/>
    </source>
</evidence>
<evidence type="ECO:0000256" key="1">
    <source>
        <dbReference type="ARBA" id="ARBA00001946"/>
    </source>
</evidence>
<keyword evidence="7" id="KW-0443">Lipid metabolism</keyword>
<keyword evidence="6" id="KW-0067">ATP-binding</keyword>
<evidence type="ECO:0000313" key="11">
    <source>
        <dbReference type="Proteomes" id="UP001315967"/>
    </source>
</evidence>
<evidence type="ECO:0000256" key="4">
    <source>
        <dbReference type="ARBA" id="ARBA00022741"/>
    </source>
</evidence>
<evidence type="ECO:0000256" key="8">
    <source>
        <dbReference type="ARBA" id="ARBA00023264"/>
    </source>
</evidence>
<comment type="cofactor">
    <cofactor evidence="1">
        <name>Mg(2+)</name>
        <dbReference type="ChEBI" id="CHEBI:18420"/>
    </cofactor>
</comment>
<dbReference type="Gene3D" id="2.60.200.40">
    <property type="match status" value="1"/>
</dbReference>
<protein>
    <recommendedName>
        <fullName evidence="9">DAGKc domain-containing protein</fullName>
    </recommendedName>
</protein>
<sequence length="312" mass="35187">MSERIYIICHPSSGGGKGKTILEEVYAILNSFKTTYLTYFTDYASHAKIITQQIVAKGFDPQKHQLMVLGGDGTLHEVVDALIEMNLKIPIAYIATGTGNDFNRVWQPQKSIRQIVETMLFSREAKEIPVFIYYDKTTNIKDVVLNSIGFGFDAEVNYLTQKIDSKSFLRKYFDGRLAYLVSIFKSLNLLSSFDVTIQLDGKTQVVSNAYLACIMNNPYIGGGIKLDNLASHERKEVSLIIFHDINFKAIIQLLISVLIRQDQHLSPNVTRFAGQSLQMKLNKPIRGQVDGEDLTQIHADLTVGLSEYPFYL</sequence>
<keyword evidence="8" id="KW-1208">Phospholipid metabolism</keyword>
<evidence type="ECO:0000256" key="7">
    <source>
        <dbReference type="ARBA" id="ARBA00023209"/>
    </source>
</evidence>
<proteinExistence type="inferred from homology"/>
<accession>A0ABY5P6I9</accession>
<gene>
    <name evidence="10" type="ORF">NRE15_14325</name>
</gene>
<keyword evidence="7" id="KW-0594">Phospholipid biosynthesis</keyword>
<keyword evidence="3" id="KW-0808">Transferase</keyword>
<dbReference type="InterPro" id="IPR050187">
    <property type="entry name" value="Lipid_Phosphate_FormReg"/>
</dbReference>
<evidence type="ECO:0000256" key="3">
    <source>
        <dbReference type="ARBA" id="ARBA00022679"/>
    </source>
</evidence>
<evidence type="ECO:0000259" key="9">
    <source>
        <dbReference type="PROSITE" id="PS50146"/>
    </source>
</evidence>
<evidence type="ECO:0000256" key="2">
    <source>
        <dbReference type="ARBA" id="ARBA00005983"/>
    </source>
</evidence>
<dbReference type="RefSeq" id="WP_313793540.1">
    <property type="nucleotide sequence ID" value="NZ_CP102453.1"/>
</dbReference>
<name>A0ABY5P6I9_9LACT</name>
<dbReference type="Pfam" id="PF19279">
    <property type="entry name" value="YegS_C"/>
    <property type="match status" value="1"/>
</dbReference>
<dbReference type="Proteomes" id="UP001315967">
    <property type="component" value="Chromosome"/>
</dbReference>
<dbReference type="InterPro" id="IPR045540">
    <property type="entry name" value="YegS/DAGK_C"/>
</dbReference>
<dbReference type="PROSITE" id="PS50146">
    <property type="entry name" value="DAGK"/>
    <property type="match status" value="1"/>
</dbReference>